<feature type="transmembrane region" description="Helical" evidence="19">
    <location>
        <begin position="1082"/>
        <end position="1104"/>
    </location>
</feature>
<keyword evidence="5" id="KW-0813">Transport</keyword>
<dbReference type="PANTHER" id="PTHR42985:SF21">
    <property type="entry name" value="SODIUM-DEPENDENT MULTIVITAMIN TRANSPORTER-LIKE PROTEIN"/>
    <property type="match status" value="1"/>
</dbReference>
<keyword evidence="13" id="KW-0560">Oxidoreductase</keyword>
<evidence type="ECO:0000256" key="13">
    <source>
        <dbReference type="ARBA" id="ARBA00023002"/>
    </source>
</evidence>
<sequence length="1181" mass="131227">MRRLEMQGREGVGKDGMMSRSESTVSRCTPHTPLGPPDSVSVDSNPMPTIYRCRAPIASLDCMDEFSANSQQMLDQAGEMNISKHMSVYMGNHTSMPSAVTPGLRYKNLGKSGLRVPNIGLGLWTMLNEDCAEDIIMTALENGINLFDLSEAHCARGEVELGRILKKRNVRRTSVIITTKIYWSTKFPHANRSDERGLSRKHIIESVKASLQRLQVEYIDVVLLHKTDPVCPMEELVRAMTFVINQGWVMYWGTARWSPSEIMDAYTNCRQFNCITPIVEQTEYHMFCREKPELYMPELYHKIGVGMMAWSAITTGKGLGREEITGLFAKSRFNRKYSTFSWCEEDLAVPDVSEMRISGSKEQVAGEEPRTYGDKLRDLANLATTMNCSMSQLAVAWCLKNESVNCLLLGATSVEQFKENIHALQIVPQLTPSVMVEIERLLSNKPQRPPMVSTLAMRNQQNSNTVRVDMTGASTSAAGSPKPEDAGEGEVATPNKDKSKESLKDSKPKFFLNNAGEVIRRVEHDGVSTDVVISVSSLKGKQPASGGSKFLSLRGTVDRDDIIAACPTDVDASKMSVVYFDWLDYLVFGAMLLLSALIGVYFAFFAPKKQNTTSEYLMGGKTMGMFPISMSLIASYVSGISLLGLPAEMYTYGTQLWTIVLSEWIVSFTISAVYLPVFYNLQITSTYEYLRLRFNQNVRLLGSIIFIIKMLLYIPIVIYVPALAFSQVTGINLHMITPIVCIVCIFYTTLGGLKAVVWTDALQTILMYFGVIFVLVYGTCRLGGITEVIRINREGDRLDFFIMDMDPTIRHTFWTTVVGNYFSWLASCSVNQAMIQRCLALSSLRRARITIFVMAAGIFIIVSLCCYTGLVIYATFATCDPLSTGAIRKSDQLLPYFVMTITGSIPALPGIFMSGVFSAALSSMSTGLNSMCGVIFEDLIRPAYNKPISERTASFIMKMIVMIIGVICVGLVFLVEHMGALIQAGKSLAGITAGSLLGLFTMGLFLPWINATGALVGGLTSTLLVGWISIGTQAAMIKGEIVVVPKPIDVSGCTGNYTFSSSSSHNIEFDRSGTFFLYRVSYLYYTFIGMFVCTVTGAIVSYFTTPNDPTMVHRDLITPVIHRWLPPQSVHCRRPRLTQHDIELHAREVERLRLNSEYTKSIDDNSIETDFLTQRNNNNFS</sequence>
<evidence type="ECO:0000256" key="15">
    <source>
        <dbReference type="ARBA" id="ARBA00023065"/>
    </source>
</evidence>
<keyword evidence="6" id="KW-1003">Cell membrane</keyword>
<feature type="transmembrane region" description="Helical" evidence="19">
    <location>
        <begin position="582"/>
        <end position="604"/>
    </location>
</feature>
<evidence type="ECO:0000313" key="21">
    <source>
        <dbReference type="EMBL" id="CAH0716129.1"/>
    </source>
</evidence>
<comment type="subcellular location">
    <subcellularLocation>
        <location evidence="2">Cell membrane</location>
        <topology evidence="2">Multi-pass membrane protein</topology>
    </subcellularLocation>
    <subcellularLocation>
        <location evidence="1">Cytoplasm</location>
    </subcellularLocation>
</comment>
<dbReference type="CDD" id="cd11492">
    <property type="entry name" value="SLC5sbd_NIS-SMVT"/>
    <property type="match status" value="1"/>
</dbReference>
<keyword evidence="7" id="KW-0963">Cytoplasm</keyword>
<evidence type="ECO:0000256" key="18">
    <source>
        <dbReference type="SAM" id="MobiDB-lite"/>
    </source>
</evidence>
<dbReference type="InterPro" id="IPR005983">
    <property type="entry name" value="K_chnl_volt-dep_bsu_KCNAB"/>
</dbReference>
<dbReference type="Gene3D" id="1.20.1730.10">
    <property type="entry name" value="Sodium/glucose cotransporter"/>
    <property type="match status" value="1"/>
</dbReference>
<evidence type="ECO:0000256" key="3">
    <source>
        <dbReference type="ARBA" id="ARBA00006434"/>
    </source>
</evidence>
<evidence type="ECO:0000256" key="4">
    <source>
        <dbReference type="ARBA" id="ARBA00006515"/>
    </source>
</evidence>
<feature type="transmembrane region" description="Helical" evidence="19">
    <location>
        <begin position="811"/>
        <end position="830"/>
    </location>
</feature>
<evidence type="ECO:0000256" key="7">
    <source>
        <dbReference type="ARBA" id="ARBA00022490"/>
    </source>
</evidence>
<feature type="compositionally biased region" description="Basic and acidic residues" evidence="18">
    <location>
        <begin position="495"/>
        <end position="504"/>
    </location>
</feature>
<keyword evidence="16 19" id="KW-0472">Membrane</keyword>
<keyword evidence="14" id="KW-0915">Sodium</keyword>
<feature type="transmembrane region" description="Helical" evidence="19">
    <location>
        <begin position="700"/>
        <end position="725"/>
    </location>
</feature>
<dbReference type="GO" id="GO:0016491">
    <property type="term" value="F:oxidoreductase activity"/>
    <property type="evidence" value="ECO:0007669"/>
    <property type="project" value="UniProtKB-KW"/>
</dbReference>
<feature type="region of interest" description="Disordered" evidence="18">
    <location>
        <begin position="473"/>
        <end position="504"/>
    </location>
</feature>
<evidence type="ECO:0000256" key="5">
    <source>
        <dbReference type="ARBA" id="ARBA00022448"/>
    </source>
</evidence>
<dbReference type="GO" id="GO:0005886">
    <property type="term" value="C:plasma membrane"/>
    <property type="evidence" value="ECO:0007669"/>
    <property type="project" value="UniProtKB-SubCell"/>
</dbReference>
<dbReference type="InterPro" id="IPR023210">
    <property type="entry name" value="NADP_OxRdtase_dom"/>
</dbReference>
<dbReference type="GO" id="GO:0006814">
    <property type="term" value="P:sodium ion transport"/>
    <property type="evidence" value="ECO:0007669"/>
    <property type="project" value="UniProtKB-KW"/>
</dbReference>
<evidence type="ECO:0000256" key="2">
    <source>
        <dbReference type="ARBA" id="ARBA00004651"/>
    </source>
</evidence>
<keyword evidence="22" id="KW-1185">Reference proteome</keyword>
<feature type="transmembrane region" description="Helical" evidence="19">
    <location>
        <begin position="656"/>
        <end position="679"/>
    </location>
</feature>
<dbReference type="InterPro" id="IPR005399">
    <property type="entry name" value="K_chnl_volt-dep_bsu_KCNAB-rel"/>
</dbReference>
<protein>
    <recommendedName>
        <fullName evidence="20">NADP-dependent oxidoreductase domain-containing protein</fullName>
    </recommendedName>
</protein>
<dbReference type="GO" id="GO:0015293">
    <property type="term" value="F:symporter activity"/>
    <property type="evidence" value="ECO:0007669"/>
    <property type="project" value="TreeGrafter"/>
</dbReference>
<dbReference type="Proteomes" id="UP000838878">
    <property type="component" value="Chromosome 11"/>
</dbReference>
<name>A0A8J9Y3L5_9NEOP</name>
<feature type="transmembrane region" description="Helical" evidence="19">
    <location>
        <begin position="1013"/>
        <end position="1030"/>
    </location>
</feature>
<evidence type="ECO:0000256" key="19">
    <source>
        <dbReference type="SAM" id="Phobius"/>
    </source>
</evidence>
<gene>
    <name evidence="21" type="ORF">BINO364_LOCUS2956</name>
</gene>
<feature type="transmembrane region" description="Helical" evidence="19">
    <location>
        <begin position="851"/>
        <end position="876"/>
    </location>
</feature>
<feature type="domain" description="NADP-dependent oxidoreductase" evidence="20">
    <location>
        <begin position="119"/>
        <end position="441"/>
    </location>
</feature>
<evidence type="ECO:0000256" key="11">
    <source>
        <dbReference type="ARBA" id="ARBA00022958"/>
    </source>
</evidence>
<dbReference type="Pfam" id="PF00474">
    <property type="entry name" value="SSF"/>
    <property type="match status" value="1"/>
</dbReference>
<dbReference type="Pfam" id="PF00248">
    <property type="entry name" value="Aldo_ket_red"/>
    <property type="match status" value="1"/>
</dbReference>
<keyword evidence="8" id="KW-0633">Potassium transport</keyword>
<organism evidence="21 22">
    <name type="scientific">Brenthis ino</name>
    <name type="common">lesser marbled fritillary</name>
    <dbReference type="NCBI Taxonomy" id="405034"/>
    <lineage>
        <taxon>Eukaryota</taxon>
        <taxon>Metazoa</taxon>
        <taxon>Ecdysozoa</taxon>
        <taxon>Arthropoda</taxon>
        <taxon>Hexapoda</taxon>
        <taxon>Insecta</taxon>
        <taxon>Pterygota</taxon>
        <taxon>Neoptera</taxon>
        <taxon>Endopterygota</taxon>
        <taxon>Lepidoptera</taxon>
        <taxon>Glossata</taxon>
        <taxon>Ditrysia</taxon>
        <taxon>Papilionoidea</taxon>
        <taxon>Nymphalidae</taxon>
        <taxon>Heliconiinae</taxon>
        <taxon>Argynnini</taxon>
        <taxon>Brenthis</taxon>
    </lineage>
</organism>
<reference evidence="21" key="1">
    <citation type="submission" date="2021-12" db="EMBL/GenBank/DDBJ databases">
        <authorList>
            <person name="Martin H S."/>
        </authorList>
    </citation>
    <scope>NUCLEOTIDE SEQUENCE</scope>
</reference>
<dbReference type="NCBIfam" id="TIGR01293">
    <property type="entry name" value="Kv_beta"/>
    <property type="match status" value="1"/>
</dbReference>
<evidence type="ECO:0000259" key="20">
    <source>
        <dbReference type="Pfam" id="PF00248"/>
    </source>
</evidence>
<evidence type="ECO:0000256" key="17">
    <source>
        <dbReference type="ARBA" id="ARBA00023201"/>
    </source>
</evidence>
<evidence type="ECO:0000256" key="9">
    <source>
        <dbReference type="ARBA" id="ARBA00022692"/>
    </source>
</evidence>
<keyword evidence="17" id="KW-0739">Sodium transport</keyword>
<evidence type="ECO:0000313" key="22">
    <source>
        <dbReference type="Proteomes" id="UP000838878"/>
    </source>
</evidence>
<feature type="transmembrane region" description="Helical" evidence="19">
    <location>
        <begin position="765"/>
        <end position="791"/>
    </location>
</feature>
<feature type="compositionally biased region" description="Basic and acidic residues" evidence="18">
    <location>
        <begin position="1"/>
        <end position="13"/>
    </location>
</feature>
<keyword evidence="11" id="KW-0630">Potassium</keyword>
<evidence type="ECO:0000256" key="14">
    <source>
        <dbReference type="ARBA" id="ARBA00023053"/>
    </source>
</evidence>
<dbReference type="GO" id="GO:0005737">
    <property type="term" value="C:cytoplasm"/>
    <property type="evidence" value="ECO:0007669"/>
    <property type="project" value="UniProtKB-SubCell"/>
</dbReference>
<comment type="similarity">
    <text evidence="3">Belongs to the sodium:solute symporter (SSF) (TC 2.A.21) family.</text>
</comment>
<dbReference type="InterPro" id="IPR038377">
    <property type="entry name" value="Na/Glc_symporter_sf"/>
</dbReference>
<evidence type="ECO:0000256" key="1">
    <source>
        <dbReference type="ARBA" id="ARBA00004496"/>
    </source>
</evidence>
<keyword evidence="15" id="KW-0406">Ion transport</keyword>
<feature type="transmembrane region" description="Helical" evidence="19">
    <location>
        <begin position="625"/>
        <end position="644"/>
    </location>
</feature>
<feature type="region of interest" description="Disordered" evidence="18">
    <location>
        <begin position="1"/>
        <end position="43"/>
    </location>
</feature>
<dbReference type="PANTHER" id="PTHR42985">
    <property type="entry name" value="SODIUM-COUPLED MONOCARBOXYLATE TRANSPORTER"/>
    <property type="match status" value="1"/>
</dbReference>
<feature type="non-terminal residue" evidence="21">
    <location>
        <position position="1181"/>
    </location>
</feature>
<evidence type="ECO:0000256" key="6">
    <source>
        <dbReference type="ARBA" id="ARBA00022475"/>
    </source>
</evidence>
<feature type="transmembrane region" description="Helical" evidence="19">
    <location>
        <begin position="896"/>
        <end position="921"/>
    </location>
</feature>
<keyword evidence="10" id="KW-0521">NADP</keyword>
<dbReference type="GO" id="GO:0005249">
    <property type="term" value="F:voltage-gated potassium channel activity"/>
    <property type="evidence" value="ECO:0007669"/>
    <property type="project" value="InterPro"/>
</dbReference>
<evidence type="ECO:0000256" key="16">
    <source>
        <dbReference type="ARBA" id="ARBA00023136"/>
    </source>
</evidence>
<dbReference type="EMBL" id="OV170231">
    <property type="protein sequence ID" value="CAH0716129.1"/>
    <property type="molecule type" value="Genomic_DNA"/>
</dbReference>
<evidence type="ECO:0000256" key="10">
    <source>
        <dbReference type="ARBA" id="ARBA00022857"/>
    </source>
</evidence>
<dbReference type="PROSITE" id="PS50283">
    <property type="entry name" value="NA_SOLUT_SYMP_3"/>
    <property type="match status" value="1"/>
</dbReference>
<evidence type="ECO:0000256" key="12">
    <source>
        <dbReference type="ARBA" id="ARBA00022989"/>
    </source>
</evidence>
<feature type="transmembrane region" description="Helical" evidence="19">
    <location>
        <begin position="987"/>
        <end position="1006"/>
    </location>
</feature>
<dbReference type="AlphaFoldDB" id="A0A8J9Y3L5"/>
<accession>A0A8J9Y3L5</accession>
<feature type="compositionally biased region" description="Polar residues" evidence="18">
    <location>
        <begin position="20"/>
        <end position="29"/>
    </location>
</feature>
<proteinExistence type="inferred from homology"/>
<keyword evidence="9 19" id="KW-0812">Transmembrane</keyword>
<dbReference type="PRINTS" id="PR01577">
    <property type="entry name" value="KCNABCHANNEL"/>
</dbReference>
<dbReference type="Gene3D" id="3.20.20.100">
    <property type="entry name" value="NADP-dependent oxidoreductase domain"/>
    <property type="match status" value="1"/>
</dbReference>
<evidence type="ECO:0000256" key="8">
    <source>
        <dbReference type="ARBA" id="ARBA00022538"/>
    </source>
</evidence>
<dbReference type="SUPFAM" id="SSF51430">
    <property type="entry name" value="NAD(P)-linked oxidoreductase"/>
    <property type="match status" value="1"/>
</dbReference>
<dbReference type="InterPro" id="IPR036812">
    <property type="entry name" value="NAD(P)_OxRdtase_dom_sf"/>
</dbReference>
<dbReference type="NCBIfam" id="TIGR00813">
    <property type="entry name" value="sss"/>
    <property type="match status" value="1"/>
</dbReference>
<feature type="transmembrane region" description="Helical" evidence="19">
    <location>
        <begin position="955"/>
        <end position="975"/>
    </location>
</feature>
<feature type="transmembrane region" description="Helical" evidence="19">
    <location>
        <begin position="731"/>
        <end position="753"/>
    </location>
</feature>
<dbReference type="OrthoDB" id="6132759at2759"/>
<dbReference type="InterPro" id="IPR001734">
    <property type="entry name" value="Na/solute_symporter"/>
</dbReference>
<keyword evidence="12 19" id="KW-1133">Transmembrane helix</keyword>
<comment type="similarity">
    <text evidence="4">Belongs to the shaker potassium channel beta subunit family.</text>
</comment>
<dbReference type="InterPro" id="IPR051163">
    <property type="entry name" value="Sodium:Solute_Symporter_SSF"/>
</dbReference>